<dbReference type="EMBL" id="DWYC01000053">
    <property type="protein sequence ID" value="HJB57093.1"/>
    <property type="molecule type" value="Genomic_DNA"/>
</dbReference>
<accession>A0A9D2MCG5</accession>
<dbReference type="AlphaFoldDB" id="A0A9D2MCG5"/>
<evidence type="ECO:0000313" key="1">
    <source>
        <dbReference type="EMBL" id="HJB57093.1"/>
    </source>
</evidence>
<reference evidence="1" key="2">
    <citation type="submission" date="2021-04" db="EMBL/GenBank/DDBJ databases">
        <authorList>
            <person name="Gilroy R."/>
        </authorList>
    </citation>
    <scope>NUCLEOTIDE SEQUENCE</scope>
    <source>
        <strain evidence="1">CHK189-11263</strain>
    </source>
</reference>
<sequence>MEIQLEPLLELSREMTALRESLMEESSELTRVFHHLTQLSGMEAVEKRLRTAGAALEEQSWWAYQSARALSEAARCYAQCERRVCDEYEGTPERYTRREGGALDLDDIRAMLNR</sequence>
<dbReference type="Proteomes" id="UP000824208">
    <property type="component" value="Unassembled WGS sequence"/>
</dbReference>
<name>A0A9D2MCG5_9FIRM</name>
<comment type="caution">
    <text evidence="1">The sequence shown here is derived from an EMBL/GenBank/DDBJ whole genome shotgun (WGS) entry which is preliminary data.</text>
</comment>
<reference evidence="1" key="1">
    <citation type="journal article" date="2021" name="PeerJ">
        <title>Extensive microbial diversity within the chicken gut microbiome revealed by metagenomics and culture.</title>
        <authorList>
            <person name="Gilroy R."/>
            <person name="Ravi A."/>
            <person name="Getino M."/>
            <person name="Pursley I."/>
            <person name="Horton D.L."/>
            <person name="Alikhan N.F."/>
            <person name="Baker D."/>
            <person name="Gharbi K."/>
            <person name="Hall N."/>
            <person name="Watson M."/>
            <person name="Adriaenssens E.M."/>
            <person name="Foster-Nyarko E."/>
            <person name="Jarju S."/>
            <person name="Secka A."/>
            <person name="Antonio M."/>
            <person name="Oren A."/>
            <person name="Chaudhuri R.R."/>
            <person name="La Ragione R."/>
            <person name="Hildebrand F."/>
            <person name="Pallen M.J."/>
        </authorList>
    </citation>
    <scope>NUCLEOTIDE SEQUENCE</scope>
    <source>
        <strain evidence="1">CHK189-11263</strain>
    </source>
</reference>
<protein>
    <submittedName>
        <fullName evidence="1">Uncharacterized protein</fullName>
    </submittedName>
</protein>
<evidence type="ECO:0000313" key="2">
    <source>
        <dbReference type="Proteomes" id="UP000824208"/>
    </source>
</evidence>
<gene>
    <name evidence="1" type="ORF">H9714_06040</name>
</gene>
<organism evidence="1 2">
    <name type="scientific">Candidatus Flavonifractor intestinipullorum</name>
    <dbReference type="NCBI Taxonomy" id="2838587"/>
    <lineage>
        <taxon>Bacteria</taxon>
        <taxon>Bacillati</taxon>
        <taxon>Bacillota</taxon>
        <taxon>Clostridia</taxon>
        <taxon>Eubacteriales</taxon>
        <taxon>Oscillospiraceae</taxon>
        <taxon>Flavonifractor</taxon>
    </lineage>
</organism>
<proteinExistence type="predicted"/>